<evidence type="ECO:0000256" key="10">
    <source>
        <dbReference type="SAM" id="Phobius"/>
    </source>
</evidence>
<gene>
    <name evidence="12" type="ORF">ENV75_05880</name>
</gene>
<keyword evidence="4" id="KW-1003">Cell membrane</keyword>
<protein>
    <submittedName>
        <fullName evidence="12">Energy transducer TonB</fullName>
    </submittedName>
</protein>
<dbReference type="NCBIfam" id="TIGR01352">
    <property type="entry name" value="tonB_Cterm"/>
    <property type="match status" value="1"/>
</dbReference>
<dbReference type="GO" id="GO:0015031">
    <property type="term" value="P:protein transport"/>
    <property type="evidence" value="ECO:0007669"/>
    <property type="project" value="UniProtKB-KW"/>
</dbReference>
<dbReference type="GO" id="GO:0015891">
    <property type="term" value="P:siderophore transport"/>
    <property type="evidence" value="ECO:0007669"/>
    <property type="project" value="InterPro"/>
</dbReference>
<evidence type="ECO:0000256" key="8">
    <source>
        <dbReference type="ARBA" id="ARBA00022989"/>
    </source>
</evidence>
<proteinExistence type="inferred from homology"/>
<evidence type="ECO:0000256" key="9">
    <source>
        <dbReference type="ARBA" id="ARBA00023136"/>
    </source>
</evidence>
<evidence type="ECO:0000259" key="11">
    <source>
        <dbReference type="PROSITE" id="PS52015"/>
    </source>
</evidence>
<dbReference type="SUPFAM" id="SSF74653">
    <property type="entry name" value="TolA/TonB C-terminal domain"/>
    <property type="match status" value="1"/>
</dbReference>
<dbReference type="InterPro" id="IPR006260">
    <property type="entry name" value="TonB/TolA_C"/>
</dbReference>
<keyword evidence="8 10" id="KW-1133">Transmembrane helix</keyword>
<dbReference type="PANTHER" id="PTHR33446">
    <property type="entry name" value="PROTEIN TONB-RELATED"/>
    <property type="match status" value="1"/>
</dbReference>
<dbReference type="GO" id="GO:0031992">
    <property type="term" value="F:energy transducer activity"/>
    <property type="evidence" value="ECO:0007669"/>
    <property type="project" value="InterPro"/>
</dbReference>
<dbReference type="Pfam" id="PF03544">
    <property type="entry name" value="TonB_C"/>
    <property type="match status" value="1"/>
</dbReference>
<dbReference type="InterPro" id="IPR037682">
    <property type="entry name" value="TonB_C"/>
</dbReference>
<evidence type="ECO:0000256" key="2">
    <source>
        <dbReference type="ARBA" id="ARBA00006555"/>
    </source>
</evidence>
<dbReference type="InterPro" id="IPR051045">
    <property type="entry name" value="TonB-dependent_transducer"/>
</dbReference>
<comment type="caution">
    <text evidence="12">The sequence shown here is derived from an EMBL/GenBank/DDBJ whole genome shotgun (WGS) entry which is preliminary data.</text>
</comment>
<evidence type="ECO:0000256" key="4">
    <source>
        <dbReference type="ARBA" id="ARBA00022475"/>
    </source>
</evidence>
<evidence type="ECO:0000256" key="6">
    <source>
        <dbReference type="ARBA" id="ARBA00022692"/>
    </source>
</evidence>
<feature type="domain" description="TonB C-terminal" evidence="11">
    <location>
        <begin position="131"/>
        <end position="221"/>
    </location>
</feature>
<dbReference type="Gene3D" id="3.30.1150.10">
    <property type="match status" value="1"/>
</dbReference>
<dbReference type="GO" id="GO:0030288">
    <property type="term" value="C:outer membrane-bounded periplasmic space"/>
    <property type="evidence" value="ECO:0007669"/>
    <property type="project" value="InterPro"/>
</dbReference>
<keyword evidence="3" id="KW-0813">Transport</keyword>
<sequence length="221" mass="24572">MSRLYLNKIQHFILLSILFHFSLIVIGASFGTLNKKQYAFEVFLLNESKTPVKKSSKRINFSSVSSNRLLKQSSSTREVSSQSLTVQSLSNSEISLQEISSSGKGHSEQKEGTMHVMQSGGGNQIIDTEFGSINGPRFLHREIPVYPQIARRLGKEGKVILRLTINENGEVVNIEIIESAPYGFTESAVDAVKKSRFSPAMKDGRPVACRAILPIRFILKN</sequence>
<evidence type="ECO:0000313" key="12">
    <source>
        <dbReference type="EMBL" id="HGG99954.1"/>
    </source>
</evidence>
<evidence type="ECO:0000256" key="3">
    <source>
        <dbReference type="ARBA" id="ARBA00022448"/>
    </source>
</evidence>
<comment type="similarity">
    <text evidence="2">Belongs to the TonB family.</text>
</comment>
<dbReference type="PRINTS" id="PR01374">
    <property type="entry name" value="TONBPROTEIN"/>
</dbReference>
<dbReference type="AlphaFoldDB" id="A0A7C4AK18"/>
<feature type="transmembrane region" description="Helical" evidence="10">
    <location>
        <begin position="12"/>
        <end position="33"/>
    </location>
</feature>
<dbReference type="GO" id="GO:0005886">
    <property type="term" value="C:plasma membrane"/>
    <property type="evidence" value="ECO:0007669"/>
    <property type="project" value="UniProtKB-SubCell"/>
</dbReference>
<accession>A0A7C4AK18</accession>
<keyword evidence="6 10" id="KW-0812">Transmembrane</keyword>
<organism evidence="12">
    <name type="scientific">Thermodesulfovibrio aggregans</name>
    <dbReference type="NCBI Taxonomy" id="86166"/>
    <lineage>
        <taxon>Bacteria</taxon>
        <taxon>Pseudomonadati</taxon>
        <taxon>Nitrospirota</taxon>
        <taxon>Thermodesulfovibrionia</taxon>
        <taxon>Thermodesulfovibrionales</taxon>
        <taxon>Thermodesulfovibrionaceae</taxon>
        <taxon>Thermodesulfovibrio</taxon>
    </lineage>
</organism>
<dbReference type="InterPro" id="IPR003538">
    <property type="entry name" value="TonB"/>
</dbReference>
<evidence type="ECO:0000256" key="1">
    <source>
        <dbReference type="ARBA" id="ARBA00004383"/>
    </source>
</evidence>
<evidence type="ECO:0000256" key="5">
    <source>
        <dbReference type="ARBA" id="ARBA00022519"/>
    </source>
</evidence>
<evidence type="ECO:0000256" key="7">
    <source>
        <dbReference type="ARBA" id="ARBA00022927"/>
    </source>
</evidence>
<keyword evidence="7" id="KW-0653">Protein transport</keyword>
<keyword evidence="9 10" id="KW-0472">Membrane</keyword>
<dbReference type="GO" id="GO:0055085">
    <property type="term" value="P:transmembrane transport"/>
    <property type="evidence" value="ECO:0007669"/>
    <property type="project" value="InterPro"/>
</dbReference>
<dbReference type="EMBL" id="DTHO01000063">
    <property type="protein sequence ID" value="HGG99954.1"/>
    <property type="molecule type" value="Genomic_DNA"/>
</dbReference>
<reference evidence="12" key="1">
    <citation type="journal article" date="2020" name="mSystems">
        <title>Genome- and Community-Level Interaction Insights into Carbon Utilization and Element Cycling Functions of Hydrothermarchaeota in Hydrothermal Sediment.</title>
        <authorList>
            <person name="Zhou Z."/>
            <person name="Liu Y."/>
            <person name="Xu W."/>
            <person name="Pan J."/>
            <person name="Luo Z.H."/>
            <person name="Li M."/>
        </authorList>
    </citation>
    <scope>NUCLEOTIDE SEQUENCE [LARGE SCALE GENOMIC DNA]</scope>
    <source>
        <strain evidence="12">SpSt-788</strain>
    </source>
</reference>
<dbReference type="PROSITE" id="PS52015">
    <property type="entry name" value="TONB_CTD"/>
    <property type="match status" value="1"/>
</dbReference>
<dbReference type="PANTHER" id="PTHR33446:SF14">
    <property type="entry name" value="PROTEIN TONB"/>
    <property type="match status" value="1"/>
</dbReference>
<comment type="subcellular location">
    <subcellularLocation>
        <location evidence="1">Cell inner membrane</location>
        <topology evidence="1">Single-pass membrane protein</topology>
        <orientation evidence="1">Periplasmic side</orientation>
    </subcellularLocation>
</comment>
<name>A0A7C4AK18_9BACT</name>
<keyword evidence="5" id="KW-0997">Cell inner membrane</keyword>